<dbReference type="OrthoDB" id="2333384at2759"/>
<evidence type="ECO:0000313" key="4">
    <source>
        <dbReference type="Proteomes" id="UP000654370"/>
    </source>
</evidence>
<name>A0A8H7PKN7_MORIS</name>
<feature type="domain" description="Arrestin-like N-terminal" evidence="2">
    <location>
        <begin position="32"/>
        <end position="143"/>
    </location>
</feature>
<dbReference type="InterPro" id="IPR014752">
    <property type="entry name" value="Arrestin-like_C"/>
</dbReference>
<dbReference type="Proteomes" id="UP000654370">
    <property type="component" value="Unassembled WGS sequence"/>
</dbReference>
<proteinExistence type="predicted"/>
<dbReference type="EMBL" id="JAEPQZ010000012">
    <property type="protein sequence ID" value="KAG2174961.1"/>
    <property type="molecule type" value="Genomic_DNA"/>
</dbReference>
<feature type="region of interest" description="Disordered" evidence="1">
    <location>
        <begin position="425"/>
        <end position="450"/>
    </location>
</feature>
<accession>A0A8H7PKN7</accession>
<dbReference type="AlphaFoldDB" id="A0A8H7PKN7"/>
<organism evidence="3 4">
    <name type="scientific">Mortierella isabellina</name>
    <name type="common">Filamentous fungus</name>
    <name type="synonym">Umbelopsis isabellina</name>
    <dbReference type="NCBI Taxonomy" id="91625"/>
    <lineage>
        <taxon>Eukaryota</taxon>
        <taxon>Fungi</taxon>
        <taxon>Fungi incertae sedis</taxon>
        <taxon>Mucoromycota</taxon>
        <taxon>Mucoromycotina</taxon>
        <taxon>Umbelopsidomycetes</taxon>
        <taxon>Umbelopsidales</taxon>
        <taxon>Umbelopsidaceae</taxon>
        <taxon>Umbelopsis</taxon>
    </lineage>
</organism>
<sequence>MKDLIAVDLIIPPSVNFFGAKPQSSHATHPRRQKIRGKLRVVCSKPIRLRQVEIKFKGQAKLNWRDPQKGPHSLTAEKLEAVKLLRKIRQPLLKDATLPTGVTELGFEIPISGWLCQTHKSDYLTINYTAIAKLTPTGKFVSQPIRCERELMIHKTLVPKDVACGHVPGFVVPRIVMKGERSDVLKWKFSVPKWACLNEELSFEGTFIQGRNQCKISKIEVDVVQEEVYRSDTRYCPDQTGLDGTDYWMSDITSWFFPNHALPKRHLVSTHTNPSIYLHPPMDTPIPFTFPLKPVQVQVPSMPKLRRVQSAPLRTTNFMSSSPPTTRSTAQAISSMGYSRVQTICCKGNLLESLDSAFLRVRQYIRVVVHVSQPDGKSYPICIGLPIAITRIIKDTPDETAEGLPTYQSLARDAERLPGYSMSQVEIEDENTDDEQPSTSSRERSSRRRRCRNDHIDIDELPCEISDLAIGRPRAARSKSKTGHIVAAERHMDDFLVVLTA</sequence>
<dbReference type="InterPro" id="IPR011021">
    <property type="entry name" value="Arrestin-like_N"/>
</dbReference>
<dbReference type="Gene3D" id="2.60.40.640">
    <property type="match status" value="1"/>
</dbReference>
<feature type="compositionally biased region" description="Acidic residues" evidence="1">
    <location>
        <begin position="426"/>
        <end position="436"/>
    </location>
</feature>
<evidence type="ECO:0000313" key="3">
    <source>
        <dbReference type="EMBL" id="KAG2174961.1"/>
    </source>
</evidence>
<evidence type="ECO:0000259" key="2">
    <source>
        <dbReference type="Pfam" id="PF00339"/>
    </source>
</evidence>
<gene>
    <name evidence="3" type="ORF">INT43_006023</name>
</gene>
<comment type="caution">
    <text evidence="3">The sequence shown here is derived from an EMBL/GenBank/DDBJ whole genome shotgun (WGS) entry which is preliminary data.</text>
</comment>
<reference evidence="3" key="1">
    <citation type="submission" date="2020-12" db="EMBL/GenBank/DDBJ databases">
        <title>Metabolic potential, ecology and presence of endohyphal bacteria is reflected in genomic diversity of Mucoromycotina.</title>
        <authorList>
            <person name="Muszewska A."/>
            <person name="Okrasinska A."/>
            <person name="Steczkiewicz K."/>
            <person name="Drgas O."/>
            <person name="Orlowska M."/>
            <person name="Perlinska-Lenart U."/>
            <person name="Aleksandrzak-Piekarczyk T."/>
            <person name="Szatraj K."/>
            <person name="Zielenkiewicz U."/>
            <person name="Pilsyk S."/>
            <person name="Malc E."/>
            <person name="Mieczkowski P."/>
            <person name="Kruszewska J.S."/>
            <person name="Biernat P."/>
            <person name="Pawlowska J."/>
        </authorList>
    </citation>
    <scope>NUCLEOTIDE SEQUENCE</scope>
    <source>
        <strain evidence="3">WA0000067209</strain>
    </source>
</reference>
<evidence type="ECO:0000256" key="1">
    <source>
        <dbReference type="SAM" id="MobiDB-lite"/>
    </source>
</evidence>
<keyword evidence="4" id="KW-1185">Reference proteome</keyword>
<protein>
    <recommendedName>
        <fullName evidence="2">Arrestin-like N-terminal domain-containing protein</fullName>
    </recommendedName>
</protein>
<dbReference type="Pfam" id="PF00339">
    <property type="entry name" value="Arrestin_N"/>
    <property type="match status" value="1"/>
</dbReference>